<dbReference type="Pfam" id="PF00612">
    <property type="entry name" value="IQ"/>
    <property type="match status" value="4"/>
</dbReference>
<dbReference type="RefSeq" id="XP_024577147.1">
    <property type="nucleotide sequence ID" value="XM_024726474.1"/>
</dbReference>
<evidence type="ECO:0000313" key="3">
    <source>
        <dbReference type="EMBL" id="CEG40778.1"/>
    </source>
</evidence>
<dbReference type="STRING" id="4781.A0A0P1AHX6"/>
<dbReference type="OrthoDB" id="423607at2759"/>
<evidence type="ECO:0000256" key="1">
    <source>
        <dbReference type="SAM" id="Coils"/>
    </source>
</evidence>
<proteinExistence type="predicted"/>
<protein>
    <submittedName>
        <fullName evidence="3">F-box protein containing LRR</fullName>
    </submittedName>
</protein>
<reference evidence="4" key="1">
    <citation type="submission" date="2014-09" db="EMBL/GenBank/DDBJ databases">
        <authorList>
            <person name="Sharma Rahul"/>
            <person name="Thines Marco"/>
        </authorList>
    </citation>
    <scope>NUCLEOTIDE SEQUENCE [LARGE SCALE GENOMIC DNA]</scope>
</reference>
<dbReference type="Pfam" id="PF25372">
    <property type="entry name" value="DUF7885"/>
    <property type="match status" value="1"/>
</dbReference>
<keyword evidence="1" id="KW-0175">Coiled coil</keyword>
<dbReference type="Proteomes" id="UP000054928">
    <property type="component" value="Unassembled WGS sequence"/>
</dbReference>
<dbReference type="OMA" id="SKCAQIT"/>
<dbReference type="AlphaFoldDB" id="A0A0P1AHX6"/>
<dbReference type="GO" id="GO:0031146">
    <property type="term" value="P:SCF-dependent proteasomal ubiquitin-dependent protein catabolic process"/>
    <property type="evidence" value="ECO:0007669"/>
    <property type="project" value="TreeGrafter"/>
</dbReference>
<dbReference type="PANTHER" id="PTHR13318">
    <property type="entry name" value="PARTNER OF PAIRED, ISOFORM B-RELATED"/>
    <property type="match status" value="1"/>
</dbReference>
<dbReference type="InterPro" id="IPR032675">
    <property type="entry name" value="LRR_dom_sf"/>
</dbReference>
<accession>A0A0P1AHX6</accession>
<name>A0A0P1AHX6_PLAHL</name>
<dbReference type="InterPro" id="IPR000048">
    <property type="entry name" value="IQ_motif_EF-hand-BS"/>
</dbReference>
<keyword evidence="4" id="KW-1185">Reference proteome</keyword>
<dbReference type="SMART" id="SM00015">
    <property type="entry name" value="IQ"/>
    <property type="match status" value="10"/>
</dbReference>
<dbReference type="InterPro" id="IPR006553">
    <property type="entry name" value="Leu-rich_rpt_Cys-con_subtyp"/>
</dbReference>
<dbReference type="PANTHER" id="PTHR13318:SF190">
    <property type="entry name" value="PARTNER OF PAIRED, ISOFORM B"/>
    <property type="match status" value="1"/>
</dbReference>
<evidence type="ECO:0000313" key="4">
    <source>
        <dbReference type="Proteomes" id="UP000054928"/>
    </source>
</evidence>
<sequence>MKDTVDLRNFKIASNEWVRAIASHAAEGSTSASKFVLAGTSITDIGISHLYRIKALTSLDISSCHLLTDDCLNTIGCHLRFLHDLLLNDCRRFSSAGLCKVWKNCKRLQTISARRCPGVTDSVLTCLANTKRTSSYPLRFLDIRQCKNVTSAGISHLANSVVDSIAMFHLAVDDCLGLRNMAFLEFETSSSLCLLKSLSLKGLDIDETAINWIVKGCKSLQRLDVGRCKLISDFALTLMAPLISSPIFAELNLSECPLLTDMGIQNLFLLEEKKGFSDDDDIPQMSIAMLNLKQCFIIGDEAMVYVGKYCGNLVKLNIKGLKKVSDRGISDIAKGCPLLRKLSMSGRSVTSRSFKLLGKLCRNLEVLCASKPLDFESPTCFMNFKLSEAMSSNSLQLLKRIDLSATNVCDIGVSVLAKACHQLESIDLSKCAQITDVATEALARCCFRLQTLLLANSRGITDRTLIALALTNIPLEFLDLTGNTRVTDEGLLVLCTNCQQIQKLCIKGCDRLSQHVINHCNANLLPFTQPFIVGLSTLTLEPLPKAHIALLQLLHTQYTAAIVLQANFRRWNNRNFTIRFLARRRLLRETRAARKVQKCARNFLAWRRFLYLLTLRESIDKIVCVQAHVRGNCVRRDVRIWRFIANIAIRRIQQFYRVHFVANMTKFNFNAREIQRVYRGYLARQRHQELIQERKIKFARKIEQWYLRCCNHSEFRERSRWLVRKIRNVQDQWRIYKQRKHFTKYLNKHREAARKIQSVWRRKLAMRYVSTLRIKFNSASLTIQRIYRGYITRKRVTLYRTMATAAAIALQSQWRRHCAQTLYMHQRRIIIHTQQSIHYARIVRRFKHIIRQAVHKYHNDASVEIQRIYRGMLGRKRAVVFRKIRYVDLVTKTRNARQKFIQQQFIVTGATLRIQYWLQSIFNRQKRLKIITCRHNRAVKCIQQYFKKSVKCIKQSRTLEAKSHASEDIQRVFRGLVGRKQFQTLHHQQQQIQAAQKLQRVYRGYLGRKRYYEIYNARLRAALSLQRTYRTRHAAKLYAISTAVAALKTKEQYDRSFFGRLEAHRNPMIDLYRRAKLQSDKVLLTQLKDKWVSHRLDKERAVRKLKRECAAVWKMENEVMESHFAARHQLYGVTETVYATSRELEQQQKVQMCLQIELAELRNSIIQFKRAMRNAVEKNRMLESSEVFDLLKEHNLVLERPNNQHNN</sequence>
<evidence type="ECO:0000259" key="2">
    <source>
        <dbReference type="Pfam" id="PF25372"/>
    </source>
</evidence>
<dbReference type="SUPFAM" id="SSF52047">
    <property type="entry name" value="RNI-like"/>
    <property type="match status" value="2"/>
</dbReference>
<dbReference type="EMBL" id="CCYD01000523">
    <property type="protein sequence ID" value="CEG40778.1"/>
    <property type="molecule type" value="Genomic_DNA"/>
</dbReference>
<dbReference type="Gene3D" id="1.20.5.190">
    <property type="match status" value="2"/>
</dbReference>
<dbReference type="PROSITE" id="PS50096">
    <property type="entry name" value="IQ"/>
    <property type="match status" value="5"/>
</dbReference>
<dbReference type="GO" id="GO:0019005">
    <property type="term" value="C:SCF ubiquitin ligase complex"/>
    <property type="evidence" value="ECO:0007669"/>
    <property type="project" value="TreeGrafter"/>
</dbReference>
<feature type="domain" description="F-box/LRR-repeat protein 15-like leucin rich repeat" evidence="2">
    <location>
        <begin position="396"/>
        <end position="518"/>
    </location>
</feature>
<feature type="coiled-coil region" evidence="1">
    <location>
        <begin position="1144"/>
        <end position="1178"/>
    </location>
</feature>
<dbReference type="Gene3D" id="3.80.10.10">
    <property type="entry name" value="Ribonuclease Inhibitor"/>
    <property type="match status" value="5"/>
</dbReference>
<dbReference type="SMART" id="SM00367">
    <property type="entry name" value="LRR_CC"/>
    <property type="match status" value="13"/>
</dbReference>
<organism evidence="3 4">
    <name type="scientific">Plasmopara halstedii</name>
    <name type="common">Downy mildew of sunflower</name>
    <dbReference type="NCBI Taxonomy" id="4781"/>
    <lineage>
        <taxon>Eukaryota</taxon>
        <taxon>Sar</taxon>
        <taxon>Stramenopiles</taxon>
        <taxon>Oomycota</taxon>
        <taxon>Peronosporomycetes</taxon>
        <taxon>Peronosporales</taxon>
        <taxon>Peronosporaceae</taxon>
        <taxon>Plasmopara</taxon>
    </lineage>
</organism>
<dbReference type="GeneID" id="36406016"/>
<dbReference type="InterPro" id="IPR057207">
    <property type="entry name" value="FBXL15_LRR"/>
</dbReference>